<feature type="region of interest" description="Disordered" evidence="1">
    <location>
        <begin position="1"/>
        <end position="25"/>
    </location>
</feature>
<accession>A0A0G2GQ40</accession>
<dbReference type="GO" id="GO:0005783">
    <property type="term" value="C:endoplasmic reticulum"/>
    <property type="evidence" value="ECO:0007669"/>
    <property type="project" value="TreeGrafter"/>
</dbReference>
<dbReference type="InterPro" id="IPR013715">
    <property type="entry name" value="DUF1746"/>
</dbReference>
<feature type="domain" description="DUF1746" evidence="3">
    <location>
        <begin position="54"/>
        <end position="172"/>
    </location>
</feature>
<feature type="compositionally biased region" description="Low complexity" evidence="1">
    <location>
        <begin position="222"/>
        <end position="231"/>
    </location>
</feature>
<keyword evidence="2" id="KW-0472">Membrane</keyword>
<dbReference type="Pfam" id="PF08508">
    <property type="entry name" value="DUF1746"/>
    <property type="match status" value="1"/>
</dbReference>
<keyword evidence="2" id="KW-1133">Transmembrane helix</keyword>
<dbReference type="AlphaFoldDB" id="A0A0G2GQ40"/>
<evidence type="ECO:0000259" key="3">
    <source>
        <dbReference type="Pfam" id="PF08508"/>
    </source>
</evidence>
<dbReference type="PANTHER" id="PTHR39405:SF1">
    <property type="entry name" value="DSC E3 UBIQUITIN LIGASE COMPLEX SUBUNIT 4"/>
    <property type="match status" value="1"/>
</dbReference>
<reference evidence="4 5" key="2">
    <citation type="submission" date="2015-05" db="EMBL/GenBank/DDBJ databases">
        <authorList>
            <person name="Morales-Cruz A."/>
            <person name="Amrine K.C."/>
            <person name="Cantu D."/>
        </authorList>
    </citation>
    <scope>NUCLEOTIDE SEQUENCE [LARGE SCALE GENOMIC DNA]</scope>
    <source>
        <strain evidence="4">UCRPC4</strain>
    </source>
</reference>
<keyword evidence="2" id="KW-0812">Transmembrane</keyword>
<dbReference type="EMBL" id="LCWF01000111">
    <property type="protein sequence ID" value="KKY18935.1"/>
    <property type="molecule type" value="Genomic_DNA"/>
</dbReference>
<proteinExistence type="predicted"/>
<reference evidence="4 5" key="1">
    <citation type="submission" date="2015-05" db="EMBL/GenBank/DDBJ databases">
        <title>Distinctive expansion of gene families associated with plant cell wall degradation and secondary metabolism in the genomes of grapevine trunk pathogens.</title>
        <authorList>
            <person name="Lawrence D.P."/>
            <person name="Travadon R."/>
            <person name="Rolshausen P.E."/>
            <person name="Baumgartner K."/>
        </authorList>
    </citation>
    <scope>NUCLEOTIDE SEQUENCE [LARGE SCALE GENOMIC DNA]</scope>
    <source>
        <strain evidence="4">UCRPC4</strain>
    </source>
</reference>
<dbReference type="OrthoDB" id="5428737at2759"/>
<dbReference type="InterPro" id="IPR038967">
    <property type="entry name" value="Dsc4-like"/>
</dbReference>
<evidence type="ECO:0000256" key="1">
    <source>
        <dbReference type="SAM" id="MobiDB-lite"/>
    </source>
</evidence>
<evidence type="ECO:0000313" key="5">
    <source>
        <dbReference type="Proteomes" id="UP000053317"/>
    </source>
</evidence>
<gene>
    <name evidence="4" type="ORF">UCRPC4_g04657</name>
</gene>
<feature type="region of interest" description="Disordered" evidence="1">
    <location>
        <begin position="217"/>
        <end position="243"/>
    </location>
</feature>
<comment type="caution">
    <text evidence="4">The sequence shown here is derived from an EMBL/GenBank/DDBJ whole genome shotgun (WGS) entry which is preliminary data.</text>
</comment>
<name>A0A0G2GQ40_PHACM</name>
<feature type="compositionally biased region" description="Polar residues" evidence="1">
    <location>
        <begin position="1"/>
        <end position="11"/>
    </location>
</feature>
<organism evidence="4 5">
    <name type="scientific">Phaeomoniella chlamydospora</name>
    <name type="common">Phaeoacremonium chlamydosporum</name>
    <dbReference type="NCBI Taxonomy" id="158046"/>
    <lineage>
        <taxon>Eukaryota</taxon>
        <taxon>Fungi</taxon>
        <taxon>Dikarya</taxon>
        <taxon>Ascomycota</taxon>
        <taxon>Pezizomycotina</taxon>
        <taxon>Eurotiomycetes</taxon>
        <taxon>Chaetothyriomycetidae</taxon>
        <taxon>Phaeomoniellales</taxon>
        <taxon>Phaeomoniellaceae</taxon>
        <taxon>Phaeomoniella</taxon>
    </lineage>
</organism>
<dbReference type="GO" id="GO:0044695">
    <property type="term" value="C:Dsc E3 ubiquitin ligase complex"/>
    <property type="evidence" value="ECO:0007669"/>
    <property type="project" value="InterPro"/>
</dbReference>
<evidence type="ECO:0000313" key="4">
    <source>
        <dbReference type="EMBL" id="KKY18935.1"/>
    </source>
</evidence>
<feature type="transmembrane region" description="Helical" evidence="2">
    <location>
        <begin position="46"/>
        <end position="68"/>
    </location>
</feature>
<dbReference type="Proteomes" id="UP000053317">
    <property type="component" value="Unassembled WGS sequence"/>
</dbReference>
<sequence length="320" mass="34090">MNNDTPNSSVDPNAGSAESPASALASSSAAAAPTAQRSRNAKQVTWLASLLATLDTTLYVELAAIYYLDARLSTFLLRALLQVLILSPRVPSSFQPPTVIDPLNNPIIGVLFSTNVICILAHLISDGPQAGEVTQFYNHGGIFVDFVGEKTPVSRLRLLLLDGLVFIIQIVMMAVMMEKSKLSKLQDNTIIPSTSNTSTINADGHQDLDAEERGMNADADDSLLPSSASSAENMNFTTSPHPHPLDSFMSGRHIIADINLSATIRRQWGLFKQGPPLMRASGSQNTGSDSAVNDATSNNFATLIGPFGLRVRVGGRVVGS</sequence>
<keyword evidence="5" id="KW-1185">Reference proteome</keyword>
<dbReference type="PANTHER" id="PTHR39405">
    <property type="entry name" value="DSC E3 UBIQUITIN LIGASE COMPLEX SUBUNIT 4"/>
    <property type="match status" value="1"/>
</dbReference>
<feature type="compositionally biased region" description="Low complexity" evidence="1">
    <location>
        <begin position="14"/>
        <end position="25"/>
    </location>
</feature>
<dbReference type="GO" id="GO:0032933">
    <property type="term" value="P:SREBP signaling pathway"/>
    <property type="evidence" value="ECO:0007669"/>
    <property type="project" value="InterPro"/>
</dbReference>
<protein>
    <recommendedName>
        <fullName evidence="3">DUF1746 domain-containing protein</fullName>
    </recommendedName>
</protein>
<evidence type="ECO:0000256" key="2">
    <source>
        <dbReference type="SAM" id="Phobius"/>
    </source>
</evidence>